<evidence type="ECO:0000313" key="2">
    <source>
        <dbReference type="Proteomes" id="UP000632766"/>
    </source>
</evidence>
<dbReference type="EMBL" id="JAECZC010000102">
    <property type="protein sequence ID" value="MBH8566811.1"/>
    <property type="molecule type" value="Genomic_DNA"/>
</dbReference>
<dbReference type="RefSeq" id="WP_214662846.1">
    <property type="nucleotide sequence ID" value="NZ_JAECZC010000102.1"/>
</dbReference>
<gene>
    <name evidence="1" type="ORF">I8748_32470</name>
</gene>
<protein>
    <submittedName>
        <fullName evidence="1">Uncharacterized protein</fullName>
    </submittedName>
</protein>
<sequence>MFSGVWGNGKVAKSPFNSCLITIKELLREYFAAKHLYVTAPLSPPGNEKPGTKPDRFDAISRDFYWLNVTRFYAGCYSKGELADLIDRLEELIAEDGYSLISYPRLLAAMLLSDWVFTQQSKSVRRVIELILDGIGLRYLLTSNSRRLGSGNPLVLPKDCGQDELITRCVAILGNAPPKDYALDVIDLVKANTSPDDIDKLWLGAVLAQKNGERTRWLEYGFYFSSLSRLSVSELSTVLSDEINNQLRIEILFKARRYDYFEITEERFNIALQSILSGDFTTDVQPRPKSILELLSYA</sequence>
<reference evidence="1 2" key="1">
    <citation type="journal article" date="2021" name="Int. J. Syst. Evol. Microbiol.">
        <title>Amazonocrinis nigriterrae gen. nov., sp. nov., Atlanticothrix silvestris gen. nov., sp. nov. and Dendronalium phyllosphericum gen. nov., sp. nov., nostocacean cyanobacteria from Brazilian environments.</title>
        <authorList>
            <person name="Alvarenga D.O."/>
            <person name="Andreote A.P.D."/>
            <person name="Branco L.H.Z."/>
            <person name="Delbaje E."/>
            <person name="Cruz R.B."/>
            <person name="Varani A.M."/>
            <person name="Fiore M.F."/>
        </authorList>
    </citation>
    <scope>NUCLEOTIDE SEQUENCE [LARGE SCALE GENOMIC DNA]</scope>
    <source>
        <strain evidence="1 2">CENA67</strain>
    </source>
</reference>
<proteinExistence type="predicted"/>
<name>A0A8J7LEJ6_9NOST</name>
<keyword evidence="2" id="KW-1185">Reference proteome</keyword>
<dbReference type="AlphaFoldDB" id="A0A8J7LEJ6"/>
<dbReference type="Proteomes" id="UP000632766">
    <property type="component" value="Unassembled WGS sequence"/>
</dbReference>
<comment type="caution">
    <text evidence="1">The sequence shown here is derived from an EMBL/GenBank/DDBJ whole genome shotgun (WGS) entry which is preliminary data.</text>
</comment>
<evidence type="ECO:0000313" key="1">
    <source>
        <dbReference type="EMBL" id="MBH8566811.1"/>
    </source>
</evidence>
<organism evidence="1 2">
    <name type="scientific">Amazonocrinis nigriterrae CENA67</name>
    <dbReference type="NCBI Taxonomy" id="2794033"/>
    <lineage>
        <taxon>Bacteria</taxon>
        <taxon>Bacillati</taxon>
        <taxon>Cyanobacteriota</taxon>
        <taxon>Cyanophyceae</taxon>
        <taxon>Nostocales</taxon>
        <taxon>Nostocaceae</taxon>
        <taxon>Amazonocrinis</taxon>
        <taxon>Amazonocrinis nigriterrae</taxon>
    </lineage>
</organism>
<accession>A0A8J7LEJ6</accession>